<sequence>MKYFVDVATTSIFINADIHNNEASFIEDFLGSLFRQLSTADSIPNDPATGVYHANEAARARGERLSVCVKLLRKALYTCLLGHSHAFLVVDDFDRCGAAVDMFLEDEFARLQRHGLKTMVTSRISFQKPMQSFSCYVEVEDGACSNMDLSVCWQCRKCSAGWDPDGGDESEHYICDGCRRKGETCRTW</sequence>
<evidence type="ECO:0000313" key="2">
    <source>
        <dbReference type="Proteomes" id="UP001521116"/>
    </source>
</evidence>
<comment type="caution">
    <text evidence="1">The sequence shown here is derived from an EMBL/GenBank/DDBJ whole genome shotgun (WGS) entry which is preliminary data.</text>
</comment>
<gene>
    <name evidence="1" type="ORF">SLS56_008912</name>
</gene>
<organism evidence="1 2">
    <name type="scientific">Neofusicoccum ribis</name>
    <dbReference type="NCBI Taxonomy" id="45134"/>
    <lineage>
        <taxon>Eukaryota</taxon>
        <taxon>Fungi</taxon>
        <taxon>Dikarya</taxon>
        <taxon>Ascomycota</taxon>
        <taxon>Pezizomycotina</taxon>
        <taxon>Dothideomycetes</taxon>
        <taxon>Dothideomycetes incertae sedis</taxon>
        <taxon>Botryosphaeriales</taxon>
        <taxon>Botryosphaeriaceae</taxon>
        <taxon>Neofusicoccum</taxon>
    </lineage>
</organism>
<protein>
    <submittedName>
        <fullName evidence="1">Uncharacterized protein</fullName>
    </submittedName>
</protein>
<dbReference type="Proteomes" id="UP001521116">
    <property type="component" value="Unassembled WGS sequence"/>
</dbReference>
<dbReference type="EMBL" id="JAJVDC020000141">
    <property type="protein sequence ID" value="KAL1622028.1"/>
    <property type="molecule type" value="Genomic_DNA"/>
</dbReference>
<name>A0ABR3SKA9_9PEZI</name>
<keyword evidence="2" id="KW-1185">Reference proteome</keyword>
<reference evidence="1 2" key="1">
    <citation type="submission" date="2024-02" db="EMBL/GenBank/DDBJ databases">
        <title>De novo assembly and annotation of 12 fungi associated with fruit tree decline syndrome in Ontario, Canada.</title>
        <authorList>
            <person name="Sulman M."/>
            <person name="Ellouze W."/>
            <person name="Ilyukhin E."/>
        </authorList>
    </citation>
    <scope>NUCLEOTIDE SEQUENCE [LARGE SCALE GENOMIC DNA]</scope>
    <source>
        <strain evidence="1 2">M1-105</strain>
    </source>
</reference>
<accession>A0ABR3SKA9</accession>
<proteinExistence type="predicted"/>
<evidence type="ECO:0000313" key="1">
    <source>
        <dbReference type="EMBL" id="KAL1622028.1"/>
    </source>
</evidence>